<keyword evidence="3" id="KW-1185">Reference proteome</keyword>
<evidence type="ECO:0000313" key="2">
    <source>
        <dbReference type="EMBL" id="MBW0528589.1"/>
    </source>
</evidence>
<gene>
    <name evidence="2" type="ORF">O181_068304</name>
</gene>
<organism evidence="2 3">
    <name type="scientific">Austropuccinia psidii MF-1</name>
    <dbReference type="NCBI Taxonomy" id="1389203"/>
    <lineage>
        <taxon>Eukaryota</taxon>
        <taxon>Fungi</taxon>
        <taxon>Dikarya</taxon>
        <taxon>Basidiomycota</taxon>
        <taxon>Pucciniomycotina</taxon>
        <taxon>Pucciniomycetes</taxon>
        <taxon>Pucciniales</taxon>
        <taxon>Sphaerophragmiaceae</taxon>
        <taxon>Austropuccinia</taxon>
    </lineage>
</organism>
<accession>A0A9Q3EX10</accession>
<feature type="compositionally biased region" description="Basic residues" evidence="1">
    <location>
        <begin position="29"/>
        <end position="42"/>
    </location>
</feature>
<sequence>MSFTMEGVAKEPAASLHSLPHLHLRPFHHHHHRQHQPHHRRNFLQVDSRSGKRRRSSSPFEERFLLSKRPLLNQQQISAPLRVTKDARHPELCDHREAFSRTPSISPLNQQAGRLELENSSTADIEMDVYLKAAAREDEKGEEQVEEMDSALLFQMSSNPTFPLPLHRPHPVAYQQHMALSLSNQTRKALASNTHIINHIVTVKKDSEDLRKKINCHAAHT</sequence>
<feature type="region of interest" description="Disordered" evidence="1">
    <location>
        <begin position="29"/>
        <end position="60"/>
    </location>
</feature>
<dbReference type="AlphaFoldDB" id="A0A9Q3EX10"/>
<evidence type="ECO:0000313" key="3">
    <source>
        <dbReference type="Proteomes" id="UP000765509"/>
    </source>
</evidence>
<dbReference type="OrthoDB" id="2502209at2759"/>
<reference evidence="2" key="1">
    <citation type="submission" date="2021-03" db="EMBL/GenBank/DDBJ databases">
        <title>Draft genome sequence of rust myrtle Austropuccinia psidii MF-1, a brazilian biotype.</title>
        <authorList>
            <person name="Quecine M.C."/>
            <person name="Pachon D.M.R."/>
            <person name="Bonatelli M.L."/>
            <person name="Correr F.H."/>
            <person name="Franceschini L.M."/>
            <person name="Leite T.F."/>
            <person name="Margarido G.R.A."/>
            <person name="Almeida C.A."/>
            <person name="Ferrarezi J.A."/>
            <person name="Labate C.A."/>
        </authorList>
    </citation>
    <scope>NUCLEOTIDE SEQUENCE</scope>
    <source>
        <strain evidence="2">MF-1</strain>
    </source>
</reference>
<evidence type="ECO:0000256" key="1">
    <source>
        <dbReference type="SAM" id="MobiDB-lite"/>
    </source>
</evidence>
<proteinExistence type="predicted"/>
<comment type="caution">
    <text evidence="2">The sequence shown here is derived from an EMBL/GenBank/DDBJ whole genome shotgun (WGS) entry which is preliminary data.</text>
</comment>
<dbReference type="EMBL" id="AVOT02034476">
    <property type="protein sequence ID" value="MBW0528589.1"/>
    <property type="molecule type" value="Genomic_DNA"/>
</dbReference>
<dbReference type="Proteomes" id="UP000765509">
    <property type="component" value="Unassembled WGS sequence"/>
</dbReference>
<protein>
    <submittedName>
        <fullName evidence="2">Uncharacterized protein</fullName>
    </submittedName>
</protein>
<name>A0A9Q3EX10_9BASI</name>